<evidence type="ECO:0000256" key="1">
    <source>
        <dbReference type="SAM" id="MobiDB-lite"/>
    </source>
</evidence>
<comment type="caution">
    <text evidence="2">The sequence shown here is derived from an EMBL/GenBank/DDBJ whole genome shotgun (WGS) entry which is preliminary data.</text>
</comment>
<evidence type="ECO:0000313" key="3">
    <source>
        <dbReference type="Proteomes" id="UP000039021"/>
    </source>
</evidence>
<sequence>MHGSAGVGLATIAVLRRGNHQALYRGQDFAQWQLRGQGHLGQPAVRKNGDADDLHDGAGHQRDRSWDIVLTFWFLITRIGWRSPATPAVPGTIARLASTRSVFGSRRRSQTVSQG</sequence>
<dbReference type="EMBL" id="CSBK01000256">
    <property type="protein sequence ID" value="COX16438.1"/>
    <property type="molecule type" value="Genomic_DNA"/>
</dbReference>
<dbReference type="AlphaFoldDB" id="A0A916L903"/>
<feature type="region of interest" description="Disordered" evidence="1">
    <location>
        <begin position="40"/>
        <end position="60"/>
    </location>
</feature>
<gene>
    <name evidence="2" type="ORF">ERS007739_00790</name>
</gene>
<reference evidence="3" key="1">
    <citation type="submission" date="2015-03" db="EMBL/GenBank/DDBJ databases">
        <authorList>
            <consortium name="Pathogen Informatics"/>
        </authorList>
    </citation>
    <scope>NUCLEOTIDE SEQUENCE [LARGE SCALE GENOMIC DNA]</scope>
    <source>
        <strain evidence="3">N09902308</strain>
    </source>
</reference>
<name>A0A916L903_MYCTX</name>
<dbReference type="Proteomes" id="UP000039021">
    <property type="component" value="Unassembled WGS sequence"/>
</dbReference>
<feature type="compositionally biased region" description="Basic and acidic residues" evidence="1">
    <location>
        <begin position="47"/>
        <end position="60"/>
    </location>
</feature>
<accession>A0A916L903</accession>
<proteinExistence type="predicted"/>
<evidence type="ECO:0000313" key="2">
    <source>
        <dbReference type="EMBL" id="COX16438.1"/>
    </source>
</evidence>
<protein>
    <submittedName>
        <fullName evidence="2">Uncharacterized protein</fullName>
    </submittedName>
</protein>
<organism evidence="2 3">
    <name type="scientific">Mycobacterium tuberculosis</name>
    <dbReference type="NCBI Taxonomy" id="1773"/>
    <lineage>
        <taxon>Bacteria</taxon>
        <taxon>Bacillati</taxon>
        <taxon>Actinomycetota</taxon>
        <taxon>Actinomycetes</taxon>
        <taxon>Mycobacteriales</taxon>
        <taxon>Mycobacteriaceae</taxon>
        <taxon>Mycobacterium</taxon>
        <taxon>Mycobacterium tuberculosis complex</taxon>
    </lineage>
</organism>